<comment type="subcellular location">
    <subcellularLocation>
        <location evidence="3">Secreted</location>
    </subcellularLocation>
    <subcellularLocation>
        <location evidence="3">Bacterial flagellum</location>
    </subcellularLocation>
</comment>
<accession>A0A8J7QHB0</accession>
<dbReference type="RefSeq" id="WP_207860134.1">
    <property type="nucleotide sequence ID" value="NZ_JAFREP010000016.1"/>
</dbReference>
<dbReference type="SUPFAM" id="SSF64518">
    <property type="entry name" value="Phase 1 flagellin"/>
    <property type="match status" value="1"/>
</dbReference>
<comment type="function">
    <text evidence="3">Flagellin is the subunit protein which polymerizes to form the filaments of bacterial flagella.</text>
</comment>
<dbReference type="GO" id="GO:0005576">
    <property type="term" value="C:extracellular region"/>
    <property type="evidence" value="ECO:0007669"/>
    <property type="project" value="UniProtKB-SubCell"/>
</dbReference>
<dbReference type="PANTHER" id="PTHR42792:SF2">
    <property type="entry name" value="FLAGELLIN"/>
    <property type="match status" value="1"/>
</dbReference>
<dbReference type="Gene3D" id="6.10.10.10">
    <property type="entry name" value="Flagellar export chaperone, C-terminal domain"/>
    <property type="match status" value="1"/>
</dbReference>
<dbReference type="GO" id="GO:0009288">
    <property type="term" value="C:bacterial-type flagellum"/>
    <property type="evidence" value="ECO:0007669"/>
    <property type="project" value="UniProtKB-SubCell"/>
</dbReference>
<evidence type="ECO:0000256" key="3">
    <source>
        <dbReference type="RuleBase" id="RU362073"/>
    </source>
</evidence>
<reference evidence="6" key="1">
    <citation type="submission" date="2021-03" db="EMBL/GenBank/DDBJ databases">
        <authorList>
            <person name="Wang G."/>
        </authorList>
    </citation>
    <scope>NUCLEOTIDE SEQUENCE</scope>
    <source>
        <strain evidence="6">KCTC 12899</strain>
    </source>
</reference>
<gene>
    <name evidence="6" type="ORF">J3U88_17020</name>
</gene>
<dbReference type="EMBL" id="JAFREP010000016">
    <property type="protein sequence ID" value="MBO1320180.1"/>
    <property type="molecule type" value="Genomic_DNA"/>
</dbReference>
<dbReference type="GO" id="GO:0005198">
    <property type="term" value="F:structural molecule activity"/>
    <property type="evidence" value="ECO:0007669"/>
    <property type="project" value="UniProtKB-UniRule"/>
</dbReference>
<protein>
    <recommendedName>
        <fullName evidence="3">Flagellin</fullName>
    </recommendedName>
</protein>
<comment type="caution">
    <text evidence="6">The sequence shown here is derived from an EMBL/GenBank/DDBJ whole genome shotgun (WGS) entry which is preliminary data.</text>
</comment>
<dbReference type="InterPro" id="IPR046358">
    <property type="entry name" value="Flagellin_C"/>
</dbReference>
<name>A0A8J7QHB0_9BACT</name>
<keyword evidence="3" id="KW-0964">Secreted</keyword>
<dbReference type="InterPro" id="IPR042187">
    <property type="entry name" value="Flagellin_C_sub2"/>
</dbReference>
<evidence type="ECO:0000259" key="5">
    <source>
        <dbReference type="Pfam" id="PF00700"/>
    </source>
</evidence>
<evidence type="ECO:0000313" key="7">
    <source>
        <dbReference type="Proteomes" id="UP000664417"/>
    </source>
</evidence>
<evidence type="ECO:0000256" key="2">
    <source>
        <dbReference type="ARBA" id="ARBA00023143"/>
    </source>
</evidence>
<dbReference type="Gene3D" id="1.20.1330.10">
    <property type="entry name" value="f41 fragment of flagellin, N-terminal domain"/>
    <property type="match status" value="1"/>
</dbReference>
<feature type="domain" description="Flagellin N-terminal" evidence="4">
    <location>
        <begin position="12"/>
        <end position="136"/>
    </location>
</feature>
<dbReference type="Proteomes" id="UP000664417">
    <property type="component" value="Unassembled WGS sequence"/>
</dbReference>
<evidence type="ECO:0000259" key="4">
    <source>
        <dbReference type="Pfam" id="PF00669"/>
    </source>
</evidence>
<sequence>MVGIFNNEGFGTQRRLGQAQNGLNNTLNRLSSGRRINSASDDAAGLQIANNLRADIRVLNQAQRNAGTGLAITNIADGSLTQANDLLTRAAEISLQAASGTTSDAGRDALNQELQGIFAELDSLGQNTRFDGQALFGSDIGVRVGENASEQVNISVDNLSAGDLGLAGIDLNDPAQASAAISQITGAIEQVSASRGSLGATQQRLNTTIESIQSQVISTQEAESQISDADVAEEVVNLTKLKILSESNVSALAQGNNLRAQNVLSLLN</sequence>
<keyword evidence="7" id="KW-1185">Reference proteome</keyword>
<keyword evidence="2 3" id="KW-0975">Bacterial flagellum</keyword>
<proteinExistence type="inferred from homology"/>
<dbReference type="AlphaFoldDB" id="A0A8J7QHB0"/>
<comment type="similarity">
    <text evidence="1 3">Belongs to the bacterial flagellin family.</text>
</comment>
<dbReference type="Pfam" id="PF00700">
    <property type="entry name" value="Flagellin_C"/>
    <property type="match status" value="1"/>
</dbReference>
<dbReference type="InterPro" id="IPR001029">
    <property type="entry name" value="Flagellin_N"/>
</dbReference>
<dbReference type="InterPro" id="IPR001492">
    <property type="entry name" value="Flagellin"/>
</dbReference>
<dbReference type="Pfam" id="PF00669">
    <property type="entry name" value="Flagellin_N"/>
    <property type="match status" value="1"/>
</dbReference>
<evidence type="ECO:0000256" key="1">
    <source>
        <dbReference type="ARBA" id="ARBA00005709"/>
    </source>
</evidence>
<organism evidence="6 7">
    <name type="scientific">Acanthopleuribacter pedis</name>
    <dbReference type="NCBI Taxonomy" id="442870"/>
    <lineage>
        <taxon>Bacteria</taxon>
        <taxon>Pseudomonadati</taxon>
        <taxon>Acidobacteriota</taxon>
        <taxon>Holophagae</taxon>
        <taxon>Acanthopleuribacterales</taxon>
        <taxon>Acanthopleuribacteraceae</taxon>
        <taxon>Acanthopleuribacter</taxon>
    </lineage>
</organism>
<dbReference type="PRINTS" id="PR00207">
    <property type="entry name" value="FLAGELLIN"/>
</dbReference>
<feature type="domain" description="Flagellin C-terminal" evidence="5">
    <location>
        <begin position="182"/>
        <end position="267"/>
    </location>
</feature>
<evidence type="ECO:0000313" key="6">
    <source>
        <dbReference type="EMBL" id="MBO1320180.1"/>
    </source>
</evidence>
<dbReference type="PANTHER" id="PTHR42792">
    <property type="entry name" value="FLAGELLIN"/>
    <property type="match status" value="1"/>
</dbReference>